<dbReference type="GO" id="GO:0009294">
    <property type="term" value="P:DNA-mediated transformation"/>
    <property type="evidence" value="ECO:0007669"/>
    <property type="project" value="InterPro"/>
</dbReference>
<evidence type="ECO:0000313" key="5">
    <source>
        <dbReference type="Proteomes" id="UP000034644"/>
    </source>
</evidence>
<dbReference type="AlphaFoldDB" id="A0A0G1NF54"/>
<dbReference type="Proteomes" id="UP000034644">
    <property type="component" value="Unassembled WGS sequence"/>
</dbReference>
<dbReference type="PATRIC" id="fig|1618614.3.peg.215"/>
<sequence>MTKETKYFNAFNLTGVLGPSGFRKLIDFFPSLENAWRAGVSELKQAGLSQAIAEKITEKRKGIEPEKELEKIAKENVRIVTIADEKYPVRLKQIADPPAMLYVKGEILSKDELCLGIVGSRQYSSYGKEAALKLAGELAAQGITVVSGLALGIDAFAHQAALNAGGRTLAVLGSGLGRKVIYPASNQKLAEKIVESGALISEFPLEARARVEYFPMRNRVISGLSLGVLVIEAKEKSGALITANQALEQNREVFAVPGSIFSANSAGTNNLIKQGAKIAARAEDVLEELNIVPIKEKRTEFKAENPEEKFIFDLIADSSEPLHVDKIIILSKLNAAIVGSRLSLLELKGLIKNIGGGNYIKK</sequence>
<dbReference type="Pfam" id="PF17782">
    <property type="entry name" value="WHD_DprA"/>
    <property type="match status" value="1"/>
</dbReference>
<dbReference type="PANTHER" id="PTHR43022:SF1">
    <property type="entry name" value="PROTEIN SMF"/>
    <property type="match status" value="1"/>
</dbReference>
<dbReference type="InterPro" id="IPR041614">
    <property type="entry name" value="DprA_WH"/>
</dbReference>
<dbReference type="Pfam" id="PF02481">
    <property type="entry name" value="DNA_processg_A"/>
    <property type="match status" value="1"/>
</dbReference>
<evidence type="ECO:0000259" key="2">
    <source>
        <dbReference type="Pfam" id="PF02481"/>
    </source>
</evidence>
<dbReference type="EMBL" id="LCLO01000013">
    <property type="protein sequence ID" value="KKU18997.1"/>
    <property type="molecule type" value="Genomic_DNA"/>
</dbReference>
<dbReference type="PANTHER" id="PTHR43022">
    <property type="entry name" value="PROTEIN SMF"/>
    <property type="match status" value="1"/>
</dbReference>
<organism evidence="4 5">
    <name type="scientific">Candidatus Azambacteria bacterium GW2011_GWA2_45_90</name>
    <dbReference type="NCBI Taxonomy" id="1618614"/>
    <lineage>
        <taxon>Bacteria</taxon>
        <taxon>Candidatus Azamiibacteriota</taxon>
    </lineage>
</organism>
<feature type="domain" description="Smf/DprA SLOG" evidence="2">
    <location>
        <begin position="79"/>
        <end position="289"/>
    </location>
</feature>
<dbReference type="InterPro" id="IPR057666">
    <property type="entry name" value="DrpA_SLOG"/>
</dbReference>
<dbReference type="NCBIfam" id="TIGR00732">
    <property type="entry name" value="dprA"/>
    <property type="match status" value="1"/>
</dbReference>
<name>A0A0G1NF54_9BACT</name>
<evidence type="ECO:0000259" key="3">
    <source>
        <dbReference type="Pfam" id="PF17782"/>
    </source>
</evidence>
<dbReference type="InterPro" id="IPR003488">
    <property type="entry name" value="DprA"/>
</dbReference>
<gene>
    <name evidence="4" type="ORF">UX27_C0013G0005</name>
</gene>
<comment type="similarity">
    <text evidence="1">Belongs to the DprA/Smf family.</text>
</comment>
<comment type="caution">
    <text evidence="4">The sequence shown here is derived from an EMBL/GenBank/DDBJ whole genome shotgun (WGS) entry which is preliminary data.</text>
</comment>
<feature type="domain" description="DprA winged helix" evidence="3">
    <location>
        <begin position="304"/>
        <end position="357"/>
    </location>
</feature>
<protein>
    <submittedName>
        <fullName evidence="4">Uncharacterized protein</fullName>
    </submittedName>
</protein>
<dbReference type="SUPFAM" id="SSF102405">
    <property type="entry name" value="MCP/YpsA-like"/>
    <property type="match status" value="1"/>
</dbReference>
<evidence type="ECO:0000313" key="4">
    <source>
        <dbReference type="EMBL" id="KKU18997.1"/>
    </source>
</evidence>
<reference evidence="4 5" key="1">
    <citation type="journal article" date="2015" name="Nature">
        <title>rRNA introns, odd ribosomes, and small enigmatic genomes across a large radiation of phyla.</title>
        <authorList>
            <person name="Brown C.T."/>
            <person name="Hug L.A."/>
            <person name="Thomas B.C."/>
            <person name="Sharon I."/>
            <person name="Castelle C.J."/>
            <person name="Singh A."/>
            <person name="Wilkins M.J."/>
            <person name="Williams K.H."/>
            <person name="Banfield J.F."/>
        </authorList>
    </citation>
    <scope>NUCLEOTIDE SEQUENCE [LARGE SCALE GENOMIC DNA]</scope>
</reference>
<accession>A0A0G1NF54</accession>
<proteinExistence type="inferred from homology"/>
<evidence type="ECO:0000256" key="1">
    <source>
        <dbReference type="ARBA" id="ARBA00006525"/>
    </source>
</evidence>
<dbReference type="Gene3D" id="3.40.50.450">
    <property type="match status" value="1"/>
</dbReference>